<dbReference type="AlphaFoldDB" id="A0A8A1L484"/>
<reference evidence="1" key="1">
    <citation type="submission" date="2021-01" db="EMBL/GenBank/DDBJ databases">
        <title>Chromosome-level genome assembly of a human fungal pathogen reveals clustering of transcriptionally co-regulated genes.</title>
        <authorList>
            <person name="Voorhies M."/>
            <person name="Cohen S."/>
            <person name="Shea T.P."/>
            <person name="Petrus S."/>
            <person name="Munoz J.F."/>
            <person name="Poplawski S."/>
            <person name="Goldman W.E."/>
            <person name="Michael T."/>
            <person name="Cuomo C.A."/>
            <person name="Sil A."/>
            <person name="Beyhan S."/>
        </authorList>
    </citation>
    <scope>NUCLEOTIDE SEQUENCE</scope>
    <source>
        <strain evidence="1">H88</strain>
    </source>
</reference>
<proteinExistence type="predicted"/>
<dbReference type="VEuPathDB" id="FungiDB:I7I53_08830"/>
<name>A0A8A1L484_AJEC8</name>
<protein>
    <submittedName>
        <fullName evidence="1">Uncharacterized protein</fullName>
    </submittedName>
</protein>
<evidence type="ECO:0000313" key="2">
    <source>
        <dbReference type="Proteomes" id="UP000663419"/>
    </source>
</evidence>
<dbReference type="EMBL" id="CP069102">
    <property type="protein sequence ID" value="QSS48736.1"/>
    <property type="molecule type" value="Genomic_DNA"/>
</dbReference>
<gene>
    <name evidence="1" type="ORF">I7I53_08830</name>
</gene>
<accession>A0A8A1L484</accession>
<organism evidence="1 2">
    <name type="scientific">Ajellomyces capsulatus (strain H88)</name>
    <name type="common">Darling's disease fungus</name>
    <name type="synonym">Histoplasma capsulatum</name>
    <dbReference type="NCBI Taxonomy" id="544711"/>
    <lineage>
        <taxon>Eukaryota</taxon>
        <taxon>Fungi</taxon>
        <taxon>Dikarya</taxon>
        <taxon>Ascomycota</taxon>
        <taxon>Pezizomycotina</taxon>
        <taxon>Eurotiomycetes</taxon>
        <taxon>Eurotiomycetidae</taxon>
        <taxon>Onygenales</taxon>
        <taxon>Ajellomycetaceae</taxon>
        <taxon>Histoplasma</taxon>
    </lineage>
</organism>
<sequence length="116" mass="12791">MNINPPPPHTVAEWHETRATVFPINCSQTVPSRAGPGRGKEKLCKLRKLQVKFSIPSDPIRSSPIIRTQMTWEVCPILLLQGMMPCHGGGDTDEICAVHVSATRSSFPPATCIWTE</sequence>
<dbReference type="Proteomes" id="UP000663419">
    <property type="component" value="Chromosome 1"/>
</dbReference>
<evidence type="ECO:0000313" key="1">
    <source>
        <dbReference type="EMBL" id="QSS48736.1"/>
    </source>
</evidence>